<dbReference type="PROSITE" id="PS51186">
    <property type="entry name" value="GNAT"/>
    <property type="match status" value="1"/>
</dbReference>
<dbReference type="EMBL" id="JAYMFF010000014">
    <property type="protein sequence ID" value="MEC4176257.1"/>
    <property type="molecule type" value="Genomic_DNA"/>
</dbReference>
<dbReference type="InterPro" id="IPR000182">
    <property type="entry name" value="GNAT_dom"/>
</dbReference>
<dbReference type="CDD" id="cd04301">
    <property type="entry name" value="NAT_SF"/>
    <property type="match status" value="1"/>
</dbReference>
<dbReference type="Proteomes" id="UP001349994">
    <property type="component" value="Unassembled WGS sequence"/>
</dbReference>
<comment type="caution">
    <text evidence="2">The sequence shown here is derived from an EMBL/GenBank/DDBJ whole genome shotgun (WGS) entry which is preliminary data.</text>
</comment>
<sequence>MTALLAHNPDGATPDVVLREATAGDADAIAGLAAEADIDELSDRGRLFVAEQNGETVGFIRLVKANGIWHVNPVVVTGSCRRTGIGAALMRFARSRFGELRFVARGYAVPFYEALGCEPVAWDAIAPLIAADCDDCSMAPTCGATPMRMS</sequence>
<evidence type="ECO:0000259" key="1">
    <source>
        <dbReference type="PROSITE" id="PS51186"/>
    </source>
</evidence>
<accession>A0ABU6IIK7</accession>
<dbReference type="Pfam" id="PF13673">
    <property type="entry name" value="Acetyltransf_10"/>
    <property type="match status" value="1"/>
</dbReference>
<dbReference type="RefSeq" id="WP_338210468.1">
    <property type="nucleotide sequence ID" value="NZ_JAYMFF010000014.1"/>
</dbReference>
<name>A0ABU6IIK7_9ACTN</name>
<dbReference type="InterPro" id="IPR016181">
    <property type="entry name" value="Acyl_CoA_acyltransferase"/>
</dbReference>
<keyword evidence="3" id="KW-1185">Reference proteome</keyword>
<gene>
    <name evidence="2" type="ORF">VIN30_07325</name>
</gene>
<evidence type="ECO:0000313" key="3">
    <source>
        <dbReference type="Proteomes" id="UP001349994"/>
    </source>
</evidence>
<reference evidence="2 3" key="1">
    <citation type="submission" date="2024-01" db="EMBL/GenBank/DDBJ databases">
        <title>novel species in genus Adlercreutzia.</title>
        <authorList>
            <person name="Liu X."/>
        </authorList>
    </citation>
    <scope>NUCLEOTIDE SEQUENCE [LARGE SCALE GENOMIC DNA]</scope>
    <source>
        <strain evidence="2 3">R7</strain>
    </source>
</reference>
<evidence type="ECO:0000313" key="2">
    <source>
        <dbReference type="EMBL" id="MEC4176257.1"/>
    </source>
</evidence>
<dbReference type="Gene3D" id="3.40.630.30">
    <property type="match status" value="1"/>
</dbReference>
<protein>
    <submittedName>
        <fullName evidence="2">GNAT family N-acetyltransferase</fullName>
    </submittedName>
</protein>
<proteinExistence type="predicted"/>
<feature type="domain" description="N-acetyltransferase" evidence="1">
    <location>
        <begin position="16"/>
        <end position="143"/>
    </location>
</feature>
<dbReference type="SUPFAM" id="SSF55729">
    <property type="entry name" value="Acyl-CoA N-acyltransferases (Nat)"/>
    <property type="match status" value="1"/>
</dbReference>
<organism evidence="2 3">
    <name type="scientific">Adlercreutzia wanghongyangiae</name>
    <dbReference type="NCBI Taxonomy" id="3111451"/>
    <lineage>
        <taxon>Bacteria</taxon>
        <taxon>Bacillati</taxon>
        <taxon>Actinomycetota</taxon>
        <taxon>Coriobacteriia</taxon>
        <taxon>Eggerthellales</taxon>
        <taxon>Eggerthellaceae</taxon>
        <taxon>Adlercreutzia</taxon>
    </lineage>
</organism>